<evidence type="ECO:0000313" key="2">
    <source>
        <dbReference type="Proteomes" id="UP001054945"/>
    </source>
</evidence>
<dbReference type="Proteomes" id="UP001054945">
    <property type="component" value="Unassembled WGS sequence"/>
</dbReference>
<protein>
    <submittedName>
        <fullName evidence="1">Uncharacterized protein</fullName>
    </submittedName>
</protein>
<evidence type="ECO:0000313" key="1">
    <source>
        <dbReference type="EMBL" id="GIY98881.1"/>
    </source>
</evidence>
<keyword evidence="2" id="KW-1185">Reference proteome</keyword>
<organism evidence="1 2">
    <name type="scientific">Caerostris extrusa</name>
    <name type="common">Bark spider</name>
    <name type="synonym">Caerostris bankana</name>
    <dbReference type="NCBI Taxonomy" id="172846"/>
    <lineage>
        <taxon>Eukaryota</taxon>
        <taxon>Metazoa</taxon>
        <taxon>Ecdysozoa</taxon>
        <taxon>Arthropoda</taxon>
        <taxon>Chelicerata</taxon>
        <taxon>Arachnida</taxon>
        <taxon>Araneae</taxon>
        <taxon>Araneomorphae</taxon>
        <taxon>Entelegynae</taxon>
        <taxon>Araneoidea</taxon>
        <taxon>Araneidae</taxon>
        <taxon>Caerostris</taxon>
    </lineage>
</organism>
<sequence length="89" mass="9958">MLNEVFGKFPCLDVPQISPLDKSRGGRQVIGNSDKTGPLIRKIKDTQITGFCLALGYLSRAQKAGWLDRHKPNECEPLPFHAPLRVRNT</sequence>
<comment type="caution">
    <text evidence="1">The sequence shown here is derived from an EMBL/GenBank/DDBJ whole genome shotgun (WGS) entry which is preliminary data.</text>
</comment>
<accession>A0AAV4XY60</accession>
<dbReference type="EMBL" id="BPLR01018352">
    <property type="protein sequence ID" value="GIY98881.1"/>
    <property type="molecule type" value="Genomic_DNA"/>
</dbReference>
<reference evidence="1 2" key="1">
    <citation type="submission" date="2021-06" db="EMBL/GenBank/DDBJ databases">
        <title>Caerostris extrusa draft genome.</title>
        <authorList>
            <person name="Kono N."/>
            <person name="Arakawa K."/>
        </authorList>
    </citation>
    <scope>NUCLEOTIDE SEQUENCE [LARGE SCALE GENOMIC DNA]</scope>
</reference>
<dbReference type="AlphaFoldDB" id="A0AAV4XY60"/>
<name>A0AAV4XY60_CAEEX</name>
<proteinExistence type="predicted"/>
<gene>
    <name evidence="1" type="ORF">CEXT_129211</name>
</gene>